<accession>A0A365P3V6</accession>
<dbReference type="OrthoDB" id="1524637at2"/>
<evidence type="ECO:0000313" key="2">
    <source>
        <dbReference type="Proteomes" id="UP000253319"/>
    </source>
</evidence>
<dbReference type="RefSeq" id="WP_113988185.1">
    <property type="nucleotide sequence ID" value="NZ_QLST01000003.1"/>
</dbReference>
<dbReference type="EMBL" id="QLST01000003">
    <property type="protein sequence ID" value="RBA29216.1"/>
    <property type="molecule type" value="Genomic_DNA"/>
</dbReference>
<name>A0A365P3V6_9FLAO</name>
<comment type="caution">
    <text evidence="1">The sequence shown here is derived from an EMBL/GenBank/DDBJ whole genome shotgun (WGS) entry which is preliminary data.</text>
</comment>
<organism evidence="1 2">
    <name type="scientific">Flavobacterium tibetense</name>
    <dbReference type="NCBI Taxonomy" id="2233533"/>
    <lineage>
        <taxon>Bacteria</taxon>
        <taxon>Pseudomonadati</taxon>
        <taxon>Bacteroidota</taxon>
        <taxon>Flavobacteriia</taxon>
        <taxon>Flavobacteriales</taxon>
        <taxon>Flavobacteriaceae</taxon>
        <taxon>Flavobacterium</taxon>
    </lineage>
</organism>
<dbReference type="AlphaFoldDB" id="A0A365P3V6"/>
<sequence length="101" mass="11442">MKLLIVTAVSEYQEAILKLFKKANIEAFSTSEIDGFKQNHGLIAMQSWFPTANSGNESVLFFTFTDEATIDTFFELGYEFNQNLETNNPIRAVVVPIERSL</sequence>
<protein>
    <submittedName>
        <fullName evidence="1">Uncharacterized protein</fullName>
    </submittedName>
</protein>
<dbReference type="Proteomes" id="UP000253319">
    <property type="component" value="Unassembled WGS sequence"/>
</dbReference>
<gene>
    <name evidence="1" type="ORF">DPN68_03380</name>
</gene>
<evidence type="ECO:0000313" key="1">
    <source>
        <dbReference type="EMBL" id="RBA29216.1"/>
    </source>
</evidence>
<keyword evidence="2" id="KW-1185">Reference proteome</keyword>
<proteinExistence type="predicted"/>
<reference evidence="1 2" key="1">
    <citation type="submission" date="2018-06" db="EMBL/GenBank/DDBJ databases">
        <title>Flavobacterium tibetense sp. nov., isolated from a wetland YonghuCo on Tibetan Plateau.</title>
        <authorList>
            <person name="Xing P."/>
            <person name="Phurbu D."/>
            <person name="Lu H."/>
        </authorList>
    </citation>
    <scope>NUCLEOTIDE SEQUENCE [LARGE SCALE GENOMIC DNA]</scope>
    <source>
        <strain evidence="1 2">YH5</strain>
    </source>
</reference>